<dbReference type="Gene3D" id="3.30.420.40">
    <property type="match status" value="2"/>
</dbReference>
<dbReference type="InterPro" id="IPR043129">
    <property type="entry name" value="ATPase_NBD"/>
</dbReference>
<sequence>MSTLGTYAGVDIGGTKCAVSIGEETTAGIQILAKKSFPTPSSPELALKQLLDTLQEIITETSSTVLGIGISCGGPLDSRRGLILAPPNLPTWDGIDVITPFQQSFGVPVGLQNDANACALAEWKWGAGKGCRNMIFLTFGTGMGAGLILDGRLYAGTNDMAGEVGHMRMEEDGPTGYGKPGSFEGFCSGGGIAQLARSMAEKSLRAGDSPLFCPVYEDLAKVTAQKVGEAAQQGDALAIEVLHITARQLGRGLAILIDVLNPERIVIGSIYGRQLAFLEPIVKQVLLEETLPHSLSVCTVVPAGLGESVGDLASLSVALHTVSFQ</sequence>
<protein>
    <submittedName>
        <fullName evidence="2">Glucokinase</fullName>
        <ecNumber evidence="2">2.7.1.2</ecNumber>
    </submittedName>
</protein>
<dbReference type="InterPro" id="IPR000600">
    <property type="entry name" value="ROK"/>
</dbReference>
<reference evidence="2 3" key="1">
    <citation type="submission" date="2021-03" db="EMBL/GenBank/DDBJ databases">
        <title>Genomic Encyclopedia of Type Strains, Phase IV (KMG-IV): sequencing the most valuable type-strain genomes for metagenomic binning, comparative biology and taxonomic classification.</title>
        <authorList>
            <person name="Goeker M."/>
        </authorList>
    </citation>
    <scope>NUCLEOTIDE SEQUENCE [LARGE SCALE GENOMIC DNA]</scope>
    <source>
        <strain evidence="2 3">DSM 26048</strain>
    </source>
</reference>
<dbReference type="PANTHER" id="PTHR18964:SF149">
    <property type="entry name" value="BIFUNCTIONAL UDP-N-ACETYLGLUCOSAMINE 2-EPIMERASE_N-ACETYLMANNOSAMINE KINASE"/>
    <property type="match status" value="1"/>
</dbReference>
<evidence type="ECO:0000256" key="1">
    <source>
        <dbReference type="ARBA" id="ARBA00006479"/>
    </source>
</evidence>
<comment type="caution">
    <text evidence="2">The sequence shown here is derived from an EMBL/GenBank/DDBJ whole genome shotgun (WGS) entry which is preliminary data.</text>
</comment>
<keyword evidence="3" id="KW-1185">Reference proteome</keyword>
<keyword evidence="2" id="KW-0808">Transferase</keyword>
<dbReference type="RefSeq" id="WP_209975863.1">
    <property type="nucleotide sequence ID" value="NZ_JAGGLB010000022.1"/>
</dbReference>
<dbReference type="SUPFAM" id="SSF53067">
    <property type="entry name" value="Actin-like ATPase domain"/>
    <property type="match status" value="1"/>
</dbReference>
<evidence type="ECO:0000313" key="2">
    <source>
        <dbReference type="EMBL" id="MBP1993998.1"/>
    </source>
</evidence>
<dbReference type="EC" id="2.7.1.2" evidence="2"/>
<name>A0ABS4J2D3_9BACL</name>
<evidence type="ECO:0000313" key="3">
    <source>
        <dbReference type="Proteomes" id="UP001519287"/>
    </source>
</evidence>
<dbReference type="EMBL" id="JAGGLB010000022">
    <property type="protein sequence ID" value="MBP1993998.1"/>
    <property type="molecule type" value="Genomic_DNA"/>
</dbReference>
<dbReference type="GO" id="GO:0004340">
    <property type="term" value="F:glucokinase activity"/>
    <property type="evidence" value="ECO:0007669"/>
    <property type="project" value="UniProtKB-EC"/>
</dbReference>
<comment type="similarity">
    <text evidence="1">Belongs to the ROK (NagC/XylR) family.</text>
</comment>
<accession>A0ABS4J2D3</accession>
<gene>
    <name evidence="2" type="ORF">J2Z66_005624</name>
</gene>
<dbReference type="Proteomes" id="UP001519287">
    <property type="component" value="Unassembled WGS sequence"/>
</dbReference>
<organism evidence="2 3">
    <name type="scientific">Paenibacillus eucommiae</name>
    <dbReference type="NCBI Taxonomy" id="1355755"/>
    <lineage>
        <taxon>Bacteria</taxon>
        <taxon>Bacillati</taxon>
        <taxon>Bacillota</taxon>
        <taxon>Bacilli</taxon>
        <taxon>Bacillales</taxon>
        <taxon>Paenibacillaceae</taxon>
        <taxon>Paenibacillus</taxon>
    </lineage>
</organism>
<proteinExistence type="inferred from homology"/>
<dbReference type="CDD" id="cd23763">
    <property type="entry name" value="ASKHA_ATPase_ROK"/>
    <property type="match status" value="1"/>
</dbReference>
<dbReference type="Pfam" id="PF00480">
    <property type="entry name" value="ROK"/>
    <property type="match status" value="1"/>
</dbReference>
<dbReference type="PANTHER" id="PTHR18964">
    <property type="entry name" value="ROK (REPRESSOR, ORF, KINASE) FAMILY"/>
    <property type="match status" value="1"/>
</dbReference>